<keyword evidence="3" id="KW-0472">Membrane</keyword>
<comment type="caution">
    <text evidence="5">The sequence shown here is derived from an EMBL/GenBank/DDBJ whole genome shotgun (WGS) entry which is preliminary data.</text>
</comment>
<feature type="domain" description="Anti-sigma K factor RskA C-terminal" evidence="4">
    <location>
        <begin position="95"/>
        <end position="229"/>
    </location>
</feature>
<dbReference type="RefSeq" id="WP_345381576.1">
    <property type="nucleotide sequence ID" value="NZ_BAABIC010000011.1"/>
</dbReference>
<dbReference type="InterPro" id="IPR041916">
    <property type="entry name" value="Anti_sigma_zinc_sf"/>
</dbReference>
<keyword evidence="6" id="KW-1185">Reference proteome</keyword>
<dbReference type="Gene3D" id="1.10.10.1320">
    <property type="entry name" value="Anti-sigma factor, zinc-finger domain"/>
    <property type="match status" value="1"/>
</dbReference>
<organism evidence="5 6">
    <name type="scientific">Pseudonocardia yuanmonensis</name>
    <dbReference type="NCBI Taxonomy" id="1095914"/>
    <lineage>
        <taxon>Bacteria</taxon>
        <taxon>Bacillati</taxon>
        <taxon>Actinomycetota</taxon>
        <taxon>Actinomycetes</taxon>
        <taxon>Pseudonocardiales</taxon>
        <taxon>Pseudonocardiaceae</taxon>
        <taxon>Pseudonocardia</taxon>
    </lineage>
</organism>
<evidence type="ECO:0000256" key="2">
    <source>
        <dbReference type="ARBA" id="ARBA00023163"/>
    </source>
</evidence>
<name>A0ABP8WTW4_9PSEU</name>
<evidence type="ECO:0000313" key="5">
    <source>
        <dbReference type="EMBL" id="GAA4694010.1"/>
    </source>
</evidence>
<dbReference type="EMBL" id="BAABIC010000011">
    <property type="protein sequence ID" value="GAA4694010.1"/>
    <property type="molecule type" value="Genomic_DNA"/>
</dbReference>
<keyword evidence="3" id="KW-1133">Transmembrane helix</keyword>
<gene>
    <name evidence="5" type="ORF">GCM10023215_34480</name>
</gene>
<evidence type="ECO:0000259" key="4">
    <source>
        <dbReference type="Pfam" id="PF10099"/>
    </source>
</evidence>
<evidence type="ECO:0000256" key="1">
    <source>
        <dbReference type="ARBA" id="ARBA00023015"/>
    </source>
</evidence>
<keyword evidence="3" id="KW-0812">Transmembrane</keyword>
<sequence length="238" mass="24220">MPHPGPDELVAAALTRDPVPGVADHLAVCPSCREEVEALRRTAELVGDHHGEPLHDPPPEVWDRVAGELGPELGGAAAPAPARPARSSRRRVPALLVAAALVVGLLGGLGTGLGIAALREGRADDAPSVPLVAVAAGSAVDGSTGLADVDGSRVLTVRVGRAQVGPGEFLEAWLIDAAATRLYTLGALTPDGPGTWSGRFVLPADLPLDVLDTVDVSIEAYDGDPGHSGDSLLRGRTA</sequence>
<protein>
    <recommendedName>
        <fullName evidence="4">Anti-sigma K factor RskA C-terminal domain-containing protein</fullName>
    </recommendedName>
</protein>
<feature type="transmembrane region" description="Helical" evidence="3">
    <location>
        <begin position="92"/>
        <end position="118"/>
    </location>
</feature>
<reference evidence="6" key="1">
    <citation type="journal article" date="2019" name="Int. J. Syst. Evol. Microbiol.">
        <title>The Global Catalogue of Microorganisms (GCM) 10K type strain sequencing project: providing services to taxonomists for standard genome sequencing and annotation.</title>
        <authorList>
            <consortium name="The Broad Institute Genomics Platform"/>
            <consortium name="The Broad Institute Genome Sequencing Center for Infectious Disease"/>
            <person name="Wu L."/>
            <person name="Ma J."/>
        </authorList>
    </citation>
    <scope>NUCLEOTIDE SEQUENCE [LARGE SCALE GENOMIC DNA]</scope>
    <source>
        <strain evidence="6">JCM 18055</strain>
    </source>
</reference>
<dbReference type="Pfam" id="PF10099">
    <property type="entry name" value="RskA_C"/>
    <property type="match status" value="1"/>
</dbReference>
<proteinExistence type="predicted"/>
<keyword evidence="2" id="KW-0804">Transcription</keyword>
<accession>A0ABP8WTW4</accession>
<dbReference type="Proteomes" id="UP001500325">
    <property type="component" value="Unassembled WGS sequence"/>
</dbReference>
<evidence type="ECO:0000256" key="3">
    <source>
        <dbReference type="SAM" id="Phobius"/>
    </source>
</evidence>
<keyword evidence="1" id="KW-0805">Transcription regulation</keyword>
<evidence type="ECO:0000313" key="6">
    <source>
        <dbReference type="Proteomes" id="UP001500325"/>
    </source>
</evidence>
<dbReference type="InterPro" id="IPR018764">
    <property type="entry name" value="RskA_C"/>
</dbReference>